<comment type="caution">
    <text evidence="3">The sequence shown here is derived from an EMBL/GenBank/DDBJ whole genome shotgun (WGS) entry which is preliminary data.</text>
</comment>
<dbReference type="InterPro" id="IPR012337">
    <property type="entry name" value="RNaseH-like_sf"/>
</dbReference>
<dbReference type="OrthoDB" id="5946233at2759"/>
<keyword evidence="4" id="KW-1185">Reference proteome</keyword>
<dbReference type="Gene3D" id="3.30.420.10">
    <property type="entry name" value="Ribonuclease H-like superfamily/Ribonuclease H"/>
    <property type="match status" value="1"/>
</dbReference>
<evidence type="ECO:0000259" key="2">
    <source>
        <dbReference type="Pfam" id="PF24764"/>
    </source>
</evidence>
<reference evidence="3 4" key="1">
    <citation type="submission" date="2019-05" db="EMBL/GenBank/DDBJ databases">
        <title>Emergence of the Ug99 lineage of the wheat stem rust pathogen through somatic hybridization.</title>
        <authorList>
            <person name="Li F."/>
            <person name="Upadhyaya N.M."/>
            <person name="Sperschneider J."/>
            <person name="Matny O."/>
            <person name="Nguyen-Phuc H."/>
            <person name="Mago R."/>
            <person name="Raley C."/>
            <person name="Miller M.E."/>
            <person name="Silverstein K.A.T."/>
            <person name="Henningsen E."/>
            <person name="Hirsch C.D."/>
            <person name="Visser B."/>
            <person name="Pretorius Z.A."/>
            <person name="Steffenson B.J."/>
            <person name="Schwessinger B."/>
            <person name="Dodds P.N."/>
            <person name="Figueroa M."/>
        </authorList>
    </citation>
    <scope>NUCLEOTIDE SEQUENCE [LARGE SCALE GENOMIC DNA]</scope>
    <source>
        <strain evidence="3">21-0</strain>
    </source>
</reference>
<evidence type="ECO:0000256" key="1">
    <source>
        <dbReference type="SAM" id="MobiDB-lite"/>
    </source>
</evidence>
<dbReference type="EMBL" id="VSWC01000042">
    <property type="protein sequence ID" value="KAA1103094.1"/>
    <property type="molecule type" value="Genomic_DNA"/>
</dbReference>
<dbReference type="SUPFAM" id="SSF53098">
    <property type="entry name" value="Ribonuclease H-like"/>
    <property type="match status" value="1"/>
</dbReference>
<dbReference type="AlphaFoldDB" id="A0A5B0PQW0"/>
<gene>
    <name evidence="3" type="ORF">PGT21_006331</name>
</gene>
<accession>A0A5B0PQW0</accession>
<feature type="region of interest" description="Disordered" evidence="1">
    <location>
        <begin position="1"/>
        <end position="37"/>
    </location>
</feature>
<proteinExistence type="predicted"/>
<feature type="domain" description="Integrase core" evidence="2">
    <location>
        <begin position="221"/>
        <end position="401"/>
    </location>
</feature>
<organism evidence="3 4">
    <name type="scientific">Puccinia graminis f. sp. tritici</name>
    <dbReference type="NCBI Taxonomy" id="56615"/>
    <lineage>
        <taxon>Eukaryota</taxon>
        <taxon>Fungi</taxon>
        <taxon>Dikarya</taxon>
        <taxon>Basidiomycota</taxon>
        <taxon>Pucciniomycotina</taxon>
        <taxon>Pucciniomycetes</taxon>
        <taxon>Pucciniales</taxon>
        <taxon>Pucciniaceae</taxon>
        <taxon>Puccinia</taxon>
    </lineage>
</organism>
<feature type="compositionally biased region" description="Acidic residues" evidence="1">
    <location>
        <begin position="16"/>
        <end position="25"/>
    </location>
</feature>
<dbReference type="Pfam" id="PF24764">
    <property type="entry name" value="rva_4"/>
    <property type="match status" value="1"/>
</dbReference>
<dbReference type="GO" id="GO:0003676">
    <property type="term" value="F:nucleic acid binding"/>
    <property type="evidence" value="ECO:0007669"/>
    <property type="project" value="InterPro"/>
</dbReference>
<evidence type="ECO:0000313" key="4">
    <source>
        <dbReference type="Proteomes" id="UP000324748"/>
    </source>
</evidence>
<dbReference type="Proteomes" id="UP000324748">
    <property type="component" value="Unassembled WGS sequence"/>
</dbReference>
<dbReference type="InterPro" id="IPR058913">
    <property type="entry name" value="Integrase_dom_put"/>
</dbReference>
<dbReference type="PANTHER" id="PTHR46177">
    <property type="entry name" value="INTEGRASE CATALYTIC DOMAIN-CONTAINING PROTEIN"/>
    <property type="match status" value="1"/>
</dbReference>
<protein>
    <recommendedName>
        <fullName evidence="2">Integrase core domain-containing protein</fullName>
    </recommendedName>
</protein>
<name>A0A5B0PQW0_PUCGR</name>
<evidence type="ECO:0000313" key="3">
    <source>
        <dbReference type="EMBL" id="KAA1103094.1"/>
    </source>
</evidence>
<dbReference type="InterPro" id="IPR036397">
    <property type="entry name" value="RNaseH_sf"/>
</dbReference>
<sequence length="531" mass="61306">MDDHQIVVTDYSEFSGSDDETDSSDTQDASNNSDALNENEDPWKIIITNLLSQGHKGPAIVTILRDTHDYEISLSTLARKRKMWGLQLRDLPKKPRPAIRASIVSSHSKGLQLKEIQARLLKETGVDVSVRTIKRYMSQLNLKQLANDLAQGIVTRQQVNDCISHIRTDLLSTASGYRVVTKILKTYYSIRLPRTVVYNILQEIEPDAVEARRRQACKRRVYRTHGPNHIWSCDGHDKLKRFGLCIYGFIDAWSRKILGMFVHVTNNDPRHIGVYFLQLVKGAGGIPLKVTTDYGTETIDMSALQMMLSYQNTPALTMEEAKLRMHFTKSTHNQKIESLWSQLMKQHNQAIINNIMPEIENGNYDANDYLQKNLFLFLWLPVLQTSLDRWVHLKNETRKRKDRRIELPTGFAPEFLYGTPEHFGTEDHLVPIPVSRIENLLLEHYPDREEMFRQTPPWFHETAMSIMNRIGLRFSNITIGTVWLAFYEMLPHIRQQFPPGFFPTEELETHDLAAFPTSEQDTNDTLTNSNE</sequence>
<dbReference type="PANTHER" id="PTHR46177:SF1">
    <property type="entry name" value="INTEGRASE CATALYTIC DOMAIN-CONTAINING PROTEIN"/>
    <property type="match status" value="1"/>
</dbReference>